<keyword evidence="2" id="KW-0813">Transport</keyword>
<keyword evidence="4" id="KW-1000">Mitochondrion outer membrane</keyword>
<keyword evidence="5" id="KW-0653">Protein transport</keyword>
<dbReference type="Proteomes" id="UP001479436">
    <property type="component" value="Unassembled WGS sequence"/>
</dbReference>
<keyword evidence="7" id="KW-0496">Mitochondrion</keyword>
<protein>
    <recommendedName>
        <fullName evidence="12">Mitochondrial import receptor subunit TOM5 homolog</fullName>
    </recommendedName>
</protein>
<evidence type="ECO:0000313" key="11">
    <source>
        <dbReference type="Proteomes" id="UP001479436"/>
    </source>
</evidence>
<keyword evidence="11" id="KW-1185">Reference proteome</keyword>
<evidence type="ECO:0000256" key="5">
    <source>
        <dbReference type="ARBA" id="ARBA00022927"/>
    </source>
</evidence>
<evidence type="ECO:0000256" key="6">
    <source>
        <dbReference type="ARBA" id="ARBA00022989"/>
    </source>
</evidence>
<evidence type="ECO:0008006" key="12">
    <source>
        <dbReference type="Google" id="ProtNLM"/>
    </source>
</evidence>
<gene>
    <name evidence="10" type="ORF">K7432_010985</name>
</gene>
<evidence type="ECO:0000256" key="1">
    <source>
        <dbReference type="ARBA" id="ARBA00004572"/>
    </source>
</evidence>
<comment type="subcellular location">
    <subcellularLocation>
        <location evidence="1">Mitochondrion outer membrane</location>
        <topology evidence="1">Single-pass membrane protein</topology>
    </subcellularLocation>
</comment>
<evidence type="ECO:0000256" key="7">
    <source>
        <dbReference type="ARBA" id="ARBA00023128"/>
    </source>
</evidence>
<keyword evidence="8" id="KW-0472">Membrane</keyword>
<dbReference type="Pfam" id="PF10642">
    <property type="entry name" value="Tom5"/>
    <property type="match status" value="1"/>
</dbReference>
<reference evidence="10 11" key="1">
    <citation type="submission" date="2023-04" db="EMBL/GenBank/DDBJ databases">
        <title>Genome of Basidiobolus ranarum AG-B5.</title>
        <authorList>
            <person name="Stajich J.E."/>
            <person name="Carter-House D."/>
            <person name="Gryganskyi A."/>
        </authorList>
    </citation>
    <scope>NUCLEOTIDE SEQUENCE [LARGE SCALE GENOMIC DNA]</scope>
    <source>
        <strain evidence="10 11">AG-B5</strain>
    </source>
</reference>
<sequence length="51" mass="5841">MFGMQPQPPKVSEEEKAMNRQKTVSNFTNFVTLVAAIRLVPFVIEYAQKLL</sequence>
<dbReference type="EMBL" id="JASJQH010007680">
    <property type="protein sequence ID" value="KAK9702930.1"/>
    <property type="molecule type" value="Genomic_DNA"/>
</dbReference>
<evidence type="ECO:0000256" key="4">
    <source>
        <dbReference type="ARBA" id="ARBA00022787"/>
    </source>
</evidence>
<name>A0ABR2VVE9_9FUNG</name>
<evidence type="ECO:0000256" key="2">
    <source>
        <dbReference type="ARBA" id="ARBA00022448"/>
    </source>
</evidence>
<keyword evidence="6" id="KW-1133">Transmembrane helix</keyword>
<comment type="caution">
    <text evidence="10">The sequence shown here is derived from an EMBL/GenBank/DDBJ whole genome shotgun (WGS) entry which is preliminary data.</text>
</comment>
<keyword evidence="3" id="KW-0812">Transmembrane</keyword>
<organism evidence="10 11">
    <name type="scientific">Basidiobolus ranarum</name>
    <dbReference type="NCBI Taxonomy" id="34480"/>
    <lineage>
        <taxon>Eukaryota</taxon>
        <taxon>Fungi</taxon>
        <taxon>Fungi incertae sedis</taxon>
        <taxon>Zoopagomycota</taxon>
        <taxon>Entomophthoromycotina</taxon>
        <taxon>Basidiobolomycetes</taxon>
        <taxon>Basidiobolales</taxon>
        <taxon>Basidiobolaceae</taxon>
        <taxon>Basidiobolus</taxon>
    </lineage>
</organism>
<evidence type="ECO:0000313" key="10">
    <source>
        <dbReference type="EMBL" id="KAK9702930.1"/>
    </source>
</evidence>
<comment type="similarity">
    <text evidence="9">Belongs to the Tom5 family.</text>
</comment>
<proteinExistence type="inferred from homology"/>
<evidence type="ECO:0000256" key="3">
    <source>
        <dbReference type="ARBA" id="ARBA00022692"/>
    </source>
</evidence>
<evidence type="ECO:0000256" key="9">
    <source>
        <dbReference type="ARBA" id="ARBA00025716"/>
    </source>
</evidence>
<evidence type="ECO:0000256" key="8">
    <source>
        <dbReference type="ARBA" id="ARBA00023136"/>
    </source>
</evidence>
<dbReference type="InterPro" id="IPR019603">
    <property type="entry name" value="Tom5"/>
</dbReference>
<accession>A0ABR2VVE9</accession>